<reference evidence="1 2" key="1">
    <citation type="submission" date="2024-09" db="EMBL/GenBank/DDBJ databases">
        <title>Chromosome-scale assembly of Riccia fluitans.</title>
        <authorList>
            <person name="Paukszto L."/>
            <person name="Sawicki J."/>
            <person name="Karawczyk K."/>
            <person name="Piernik-Szablinska J."/>
            <person name="Szczecinska M."/>
            <person name="Mazdziarz M."/>
        </authorList>
    </citation>
    <scope>NUCLEOTIDE SEQUENCE [LARGE SCALE GENOMIC DNA]</scope>
    <source>
        <strain evidence="1">Rf_01</strain>
        <tissue evidence="1">Aerial parts of the thallus</tissue>
    </source>
</reference>
<dbReference type="PROSITE" id="PS50007">
    <property type="entry name" value="PIPLC_X_DOMAIN"/>
    <property type="match status" value="1"/>
</dbReference>
<dbReference type="Gene3D" id="3.20.20.190">
    <property type="entry name" value="Phosphatidylinositol (PI) phosphodiesterase"/>
    <property type="match status" value="1"/>
</dbReference>
<sequence>MRQLCYRPGIYCTCSVRLTRNSREIITWQKHLARKTELQRGPPGEFGESPTLNKSMLIIGPDVSGYPSGGTAVAFELRVQSGFFVWAQCSGGTCQLLNSCSTDTDCAHGLICSTCPVSNVTTPICIRDQTTALLNISSLPFNKVAWLATHNSYSIVGAPELTGTRITFYNQEDTVTDQLNNGVRGINLDLYDFKNDIWLCHSFNGECFDFTSFAPALDTVKEIMTFLVNNPSEIVTLFIEDYVSTVNGITNVFRAAGIDKYLFPLASMPAPGSDWPTVGTMIANNWRFVVFTSKSSKQASEGIAYLWNFVNENQYGDDGIIAGKCPSRAESQFLNNTGNTLILQNYFHTDASESTVCSEHSQNLMDQLDTCFAASGNRWANFIQVDFYKRSTGGGVFQALDKLNGQLQCGCNNPVSCQTQTAPGQCPADV</sequence>
<keyword evidence="2" id="KW-1185">Reference proteome</keyword>
<dbReference type="Pfam" id="PF26178">
    <property type="entry name" value="PI-PLC_cat"/>
    <property type="match status" value="1"/>
</dbReference>
<organism evidence="1 2">
    <name type="scientific">Riccia fluitans</name>
    <dbReference type="NCBI Taxonomy" id="41844"/>
    <lineage>
        <taxon>Eukaryota</taxon>
        <taxon>Viridiplantae</taxon>
        <taxon>Streptophyta</taxon>
        <taxon>Embryophyta</taxon>
        <taxon>Marchantiophyta</taxon>
        <taxon>Marchantiopsida</taxon>
        <taxon>Marchantiidae</taxon>
        <taxon>Marchantiales</taxon>
        <taxon>Ricciaceae</taxon>
        <taxon>Riccia</taxon>
    </lineage>
</organism>
<protein>
    <submittedName>
        <fullName evidence="1">Uncharacterized protein</fullName>
    </submittedName>
</protein>
<dbReference type="InterPro" id="IPR051057">
    <property type="entry name" value="PI-PLC_domain"/>
</dbReference>
<comment type="caution">
    <text evidence="1">The sequence shown here is derived from an EMBL/GenBank/DDBJ whole genome shotgun (WGS) entry which is preliminary data.</text>
</comment>
<dbReference type="EMBL" id="JBHFFA010000001">
    <property type="protein sequence ID" value="KAL2651818.1"/>
    <property type="molecule type" value="Genomic_DNA"/>
</dbReference>
<evidence type="ECO:0000313" key="1">
    <source>
        <dbReference type="EMBL" id="KAL2651818.1"/>
    </source>
</evidence>
<name>A0ABD1ZK52_9MARC</name>
<dbReference type="Proteomes" id="UP001605036">
    <property type="component" value="Unassembled WGS sequence"/>
</dbReference>
<gene>
    <name evidence="1" type="ORF">R1flu_019946</name>
</gene>
<dbReference type="InterPro" id="IPR017946">
    <property type="entry name" value="PLC-like_Pdiesterase_TIM-brl"/>
</dbReference>
<dbReference type="PANTHER" id="PTHR13593:SF140">
    <property type="entry name" value="PLC-LIKE PHOSPHODIESTERASE"/>
    <property type="match status" value="1"/>
</dbReference>
<dbReference type="SUPFAM" id="SSF51695">
    <property type="entry name" value="PLC-like phosphodiesterases"/>
    <property type="match status" value="1"/>
</dbReference>
<accession>A0ABD1ZK52</accession>
<dbReference type="AlphaFoldDB" id="A0ABD1ZK52"/>
<evidence type="ECO:0000313" key="2">
    <source>
        <dbReference type="Proteomes" id="UP001605036"/>
    </source>
</evidence>
<dbReference type="PANTHER" id="PTHR13593">
    <property type="match status" value="1"/>
</dbReference>
<proteinExistence type="predicted"/>